<organism evidence="3 4">
    <name type="scientific">Ancylobacter amanitiformis</name>
    <dbReference type="NCBI Taxonomy" id="217069"/>
    <lineage>
        <taxon>Bacteria</taxon>
        <taxon>Pseudomonadati</taxon>
        <taxon>Pseudomonadota</taxon>
        <taxon>Alphaproteobacteria</taxon>
        <taxon>Hyphomicrobiales</taxon>
        <taxon>Xanthobacteraceae</taxon>
        <taxon>Ancylobacter</taxon>
    </lineage>
</organism>
<evidence type="ECO:0000313" key="4">
    <source>
        <dbReference type="Proteomes" id="UP001235094"/>
    </source>
</evidence>
<dbReference type="EMBL" id="JAUSVR010000003">
    <property type="protein sequence ID" value="MDQ0510420.1"/>
    <property type="molecule type" value="Genomic_DNA"/>
</dbReference>
<dbReference type="Proteomes" id="UP001235094">
    <property type="component" value="Unassembled WGS sequence"/>
</dbReference>
<name>A0ABU0LP54_9HYPH</name>
<reference evidence="3 4" key="1">
    <citation type="submission" date="2023-07" db="EMBL/GenBank/DDBJ databases">
        <title>Genomic Encyclopedia of Type Strains, Phase IV (KMG-IV): sequencing the most valuable type-strain genomes for metagenomic binning, comparative biology and taxonomic classification.</title>
        <authorList>
            <person name="Goeker M."/>
        </authorList>
    </citation>
    <scope>NUCLEOTIDE SEQUENCE [LARGE SCALE GENOMIC DNA]</scope>
    <source>
        <strain evidence="3 4">DSM 15561</strain>
    </source>
</reference>
<feature type="region of interest" description="Disordered" evidence="1">
    <location>
        <begin position="1"/>
        <end position="85"/>
    </location>
</feature>
<evidence type="ECO:0000256" key="1">
    <source>
        <dbReference type="SAM" id="MobiDB-lite"/>
    </source>
</evidence>
<evidence type="ECO:0000256" key="2">
    <source>
        <dbReference type="SAM" id="Phobius"/>
    </source>
</evidence>
<keyword evidence="4" id="KW-1185">Reference proteome</keyword>
<feature type="compositionally biased region" description="Basic residues" evidence="1">
    <location>
        <begin position="66"/>
        <end position="81"/>
    </location>
</feature>
<keyword evidence="2" id="KW-1133">Transmembrane helix</keyword>
<feature type="compositionally biased region" description="Low complexity" evidence="1">
    <location>
        <begin position="55"/>
        <end position="65"/>
    </location>
</feature>
<keyword evidence="2" id="KW-0472">Membrane</keyword>
<feature type="compositionally biased region" description="Basic and acidic residues" evidence="1">
    <location>
        <begin position="16"/>
        <end position="26"/>
    </location>
</feature>
<proteinExistence type="predicted"/>
<feature type="compositionally biased region" description="Basic and acidic residues" evidence="1">
    <location>
        <begin position="33"/>
        <end position="50"/>
    </location>
</feature>
<accession>A0ABU0LP54</accession>
<sequence length="120" mass="12299">MPASPAPAAPPLLDPATRRDPGDGHAHAHSHAKGRDPDHGHAHDHGHGEEGVAIPAHRAGASHSHSPSHRHSHGPGRRHPPARPGFSLLRLSAVQRLAIALPLAALIWALALAVLAAGGA</sequence>
<feature type="compositionally biased region" description="Pro residues" evidence="1">
    <location>
        <begin position="1"/>
        <end position="13"/>
    </location>
</feature>
<comment type="caution">
    <text evidence="3">The sequence shown here is derived from an EMBL/GenBank/DDBJ whole genome shotgun (WGS) entry which is preliminary data.</text>
</comment>
<keyword evidence="2" id="KW-0812">Transmembrane</keyword>
<feature type="transmembrane region" description="Helical" evidence="2">
    <location>
        <begin position="97"/>
        <end position="117"/>
    </location>
</feature>
<evidence type="ECO:0000313" key="3">
    <source>
        <dbReference type="EMBL" id="MDQ0510420.1"/>
    </source>
</evidence>
<dbReference type="RefSeq" id="WP_306889168.1">
    <property type="nucleotide sequence ID" value="NZ_JAUSVR010000003.1"/>
</dbReference>
<gene>
    <name evidence="3" type="ORF">QOZ99_001303</name>
</gene>
<protein>
    <submittedName>
        <fullName evidence="3">Uncharacterized protein</fullName>
    </submittedName>
</protein>